<evidence type="ECO:0000313" key="5">
    <source>
        <dbReference type="EMBL" id="AZU64523.1"/>
    </source>
</evidence>
<dbReference type="AlphaFoldDB" id="A0A3T0I5E0"/>
<feature type="domain" description="Putative sugar diacid recognition" evidence="2">
    <location>
        <begin position="2"/>
        <end position="133"/>
    </location>
</feature>
<sequence>MLTQEMAAEIVEQTMIRLHRNINIMNDKGVIIASGNQNRLYQIHSGALEVLKSGKPLIIHDENLQQWEGSLPGINLPITFQDSIIGVIGITGDPGEIMEFGELVKMITEMMIQQSFITEQLEWKQRLKEQVFGELLKEHFHEDSIKQRLSLIEVTLAPPFQAAVLDLGLTPLKKKDIMQIFADTFYEAQSLIGYLTGNRIFVLTSNLAEARLKQKLTTVLGKLHASHLRIGIGLPVLDYTHIRHSYHEALQALQLGSSEQHLITFSEIETKALLASLDERSKLQYIERILDPLSDKFIETLDHFFKNNQNIGECAKSMYIHRNSLVYRLKKIRELTGLDPQRLNDAVPLQLAIWLWEMDRNKG</sequence>
<dbReference type="InterPro" id="IPR008599">
    <property type="entry name" value="Diacid_rec"/>
</dbReference>
<evidence type="ECO:0000259" key="3">
    <source>
        <dbReference type="Pfam" id="PF13556"/>
    </source>
</evidence>
<gene>
    <name evidence="5" type="ORF">CHR53_26660</name>
</gene>
<evidence type="ECO:0000259" key="2">
    <source>
        <dbReference type="Pfam" id="PF05651"/>
    </source>
</evidence>
<dbReference type="InterPro" id="IPR025736">
    <property type="entry name" value="PucR_C-HTH_dom"/>
</dbReference>
<proteinExistence type="inferred from homology"/>
<dbReference type="Proteomes" id="UP000282892">
    <property type="component" value="Chromosome"/>
</dbReference>
<organism evidence="5 6">
    <name type="scientific">Neobacillus mesonae</name>
    <dbReference type="NCBI Taxonomy" id="1193713"/>
    <lineage>
        <taxon>Bacteria</taxon>
        <taxon>Bacillati</taxon>
        <taxon>Bacillota</taxon>
        <taxon>Bacilli</taxon>
        <taxon>Bacillales</taxon>
        <taxon>Bacillaceae</taxon>
        <taxon>Neobacillus</taxon>
    </lineage>
</organism>
<evidence type="ECO:0000313" key="6">
    <source>
        <dbReference type="Proteomes" id="UP000282892"/>
    </source>
</evidence>
<dbReference type="Pfam" id="PF13556">
    <property type="entry name" value="HTH_30"/>
    <property type="match status" value="1"/>
</dbReference>
<protein>
    <recommendedName>
        <fullName evidence="7">Transcriptional regulator</fullName>
    </recommendedName>
</protein>
<dbReference type="Pfam" id="PF17853">
    <property type="entry name" value="GGDEF_2"/>
    <property type="match status" value="1"/>
</dbReference>
<dbReference type="EMBL" id="CP022572">
    <property type="protein sequence ID" value="AZU64523.1"/>
    <property type="molecule type" value="Genomic_DNA"/>
</dbReference>
<name>A0A3T0I5E0_9BACI</name>
<dbReference type="InterPro" id="IPR041522">
    <property type="entry name" value="CdaR_GGDEF"/>
</dbReference>
<keyword evidence="6" id="KW-1185">Reference proteome</keyword>
<accession>A0A3T0I5E0</accession>
<feature type="domain" description="PucR C-terminal helix-turn-helix" evidence="3">
    <location>
        <begin position="298"/>
        <end position="353"/>
    </location>
</feature>
<dbReference type="Pfam" id="PF05651">
    <property type="entry name" value="Diacid_rec"/>
    <property type="match status" value="1"/>
</dbReference>
<feature type="domain" description="CdaR GGDEF-like" evidence="4">
    <location>
        <begin position="141"/>
        <end position="255"/>
    </location>
</feature>
<dbReference type="InterPro" id="IPR042070">
    <property type="entry name" value="PucR_C-HTH_sf"/>
</dbReference>
<dbReference type="OrthoDB" id="9792148at2"/>
<evidence type="ECO:0000256" key="1">
    <source>
        <dbReference type="ARBA" id="ARBA00006754"/>
    </source>
</evidence>
<dbReference type="InterPro" id="IPR051448">
    <property type="entry name" value="CdaR-like_regulators"/>
</dbReference>
<evidence type="ECO:0008006" key="7">
    <source>
        <dbReference type="Google" id="ProtNLM"/>
    </source>
</evidence>
<dbReference type="STRING" id="1193713.GCA_001636315_02245"/>
<dbReference type="KEGG" id="nmk:CHR53_26660"/>
<reference evidence="5 6" key="1">
    <citation type="submission" date="2017-07" db="EMBL/GenBank/DDBJ databases">
        <title>The complete genome sequence of Bacillus mesonae strain H20-5, an efficient strain improving plant abiotic stress resistance.</title>
        <authorList>
            <person name="Kim S.Y."/>
            <person name="Song H."/>
            <person name="Sang M.K."/>
            <person name="Weon H.-Y."/>
            <person name="Song J."/>
        </authorList>
    </citation>
    <scope>NUCLEOTIDE SEQUENCE [LARGE SCALE GENOMIC DNA]</scope>
    <source>
        <strain evidence="5 6">H20-5</strain>
    </source>
</reference>
<dbReference type="PANTHER" id="PTHR33744:SF15">
    <property type="entry name" value="CARBOHYDRATE DIACID REGULATOR"/>
    <property type="match status" value="1"/>
</dbReference>
<evidence type="ECO:0000259" key="4">
    <source>
        <dbReference type="Pfam" id="PF17853"/>
    </source>
</evidence>
<dbReference type="PANTHER" id="PTHR33744">
    <property type="entry name" value="CARBOHYDRATE DIACID REGULATOR"/>
    <property type="match status" value="1"/>
</dbReference>
<dbReference type="RefSeq" id="WP_127489314.1">
    <property type="nucleotide sequence ID" value="NZ_CP022572.1"/>
</dbReference>
<dbReference type="Gene3D" id="1.10.10.2840">
    <property type="entry name" value="PucR C-terminal helix-turn-helix domain"/>
    <property type="match status" value="1"/>
</dbReference>
<comment type="similarity">
    <text evidence="1">Belongs to the CdaR family.</text>
</comment>